<name>A0AAV0FP45_9ASTE</name>
<evidence type="ECO:0000313" key="2">
    <source>
        <dbReference type="Proteomes" id="UP001152523"/>
    </source>
</evidence>
<dbReference type="EMBL" id="CAMAPF010000997">
    <property type="protein sequence ID" value="CAH9136941.1"/>
    <property type="molecule type" value="Genomic_DNA"/>
</dbReference>
<protein>
    <submittedName>
        <fullName evidence="1">Uncharacterized protein</fullName>
    </submittedName>
</protein>
<reference evidence="1" key="1">
    <citation type="submission" date="2022-07" db="EMBL/GenBank/DDBJ databases">
        <authorList>
            <person name="Macas J."/>
            <person name="Novak P."/>
            <person name="Neumann P."/>
        </authorList>
    </citation>
    <scope>NUCLEOTIDE SEQUENCE</scope>
</reference>
<organism evidence="1 2">
    <name type="scientific">Cuscuta epithymum</name>
    <dbReference type="NCBI Taxonomy" id="186058"/>
    <lineage>
        <taxon>Eukaryota</taxon>
        <taxon>Viridiplantae</taxon>
        <taxon>Streptophyta</taxon>
        <taxon>Embryophyta</taxon>
        <taxon>Tracheophyta</taxon>
        <taxon>Spermatophyta</taxon>
        <taxon>Magnoliopsida</taxon>
        <taxon>eudicotyledons</taxon>
        <taxon>Gunneridae</taxon>
        <taxon>Pentapetalae</taxon>
        <taxon>asterids</taxon>
        <taxon>lamiids</taxon>
        <taxon>Solanales</taxon>
        <taxon>Convolvulaceae</taxon>
        <taxon>Cuscuteae</taxon>
        <taxon>Cuscuta</taxon>
        <taxon>Cuscuta subgen. Cuscuta</taxon>
    </lineage>
</organism>
<keyword evidence="2" id="KW-1185">Reference proteome</keyword>
<comment type="caution">
    <text evidence="1">The sequence shown here is derived from an EMBL/GenBank/DDBJ whole genome shotgun (WGS) entry which is preliminary data.</text>
</comment>
<dbReference type="Proteomes" id="UP001152523">
    <property type="component" value="Unassembled WGS sequence"/>
</dbReference>
<gene>
    <name evidence="1" type="ORF">CEPIT_LOCUS35659</name>
</gene>
<accession>A0AAV0FP45</accession>
<evidence type="ECO:0000313" key="1">
    <source>
        <dbReference type="EMBL" id="CAH9136941.1"/>
    </source>
</evidence>
<sequence length="162" mass="18759">MFYNKDVFISKCYFILVEKMGVLQPKAPVFRRFLPVVSHAQKWLFCEFWSLRPRRPKAPLSALWASLNLGHCLWASDAPWAQWAYVGEVGVYGPGVPGPYTPSKLIFDFQIQGAYADQQQTHTSEIHPKLPLIQAYLDVSDSYDPSDDFFFLRRLSRARNRK</sequence>
<dbReference type="AlphaFoldDB" id="A0AAV0FP45"/>
<proteinExistence type="predicted"/>